<comment type="subcellular location">
    <subcellularLocation>
        <location evidence="1">Bacterial flagellum</location>
    </subcellularLocation>
</comment>
<evidence type="ECO:0000256" key="1">
    <source>
        <dbReference type="ARBA" id="ARBA00004365"/>
    </source>
</evidence>
<dbReference type="Pfam" id="PF00700">
    <property type="entry name" value="Flagellin_C"/>
    <property type="match status" value="1"/>
</dbReference>
<dbReference type="InterPro" id="IPR001492">
    <property type="entry name" value="Flagellin"/>
</dbReference>
<organism evidence="6 7">
    <name type="scientific">Limimonas halophila</name>
    <dbReference type="NCBI Taxonomy" id="1082479"/>
    <lineage>
        <taxon>Bacteria</taxon>
        <taxon>Pseudomonadati</taxon>
        <taxon>Pseudomonadota</taxon>
        <taxon>Alphaproteobacteria</taxon>
        <taxon>Rhodospirillales</taxon>
        <taxon>Rhodovibrionaceae</taxon>
        <taxon>Limimonas</taxon>
    </lineage>
</organism>
<dbReference type="SUPFAM" id="SSF64518">
    <property type="entry name" value="Phase 1 flagellin"/>
    <property type="match status" value="1"/>
</dbReference>
<gene>
    <name evidence="6" type="ORF">SAMN05216241_103234</name>
</gene>
<keyword evidence="7" id="KW-1185">Reference proteome</keyword>
<dbReference type="EMBL" id="FNCE01000003">
    <property type="protein sequence ID" value="SDF93604.1"/>
    <property type="molecule type" value="Genomic_DNA"/>
</dbReference>
<evidence type="ECO:0000256" key="2">
    <source>
        <dbReference type="ARBA" id="ARBA00005709"/>
    </source>
</evidence>
<dbReference type="PANTHER" id="PTHR42792:SF1">
    <property type="entry name" value="FLAGELLAR HOOK-ASSOCIATED PROTEIN 3"/>
    <property type="match status" value="1"/>
</dbReference>
<dbReference type="PANTHER" id="PTHR42792">
    <property type="entry name" value="FLAGELLIN"/>
    <property type="match status" value="1"/>
</dbReference>
<dbReference type="STRING" id="1082479.SAMN05216241_103234"/>
<dbReference type="OrthoDB" id="9758307at2"/>
<keyword evidence="3" id="KW-0975">Bacterial flagellum</keyword>
<keyword evidence="6" id="KW-0966">Cell projection</keyword>
<evidence type="ECO:0000313" key="6">
    <source>
        <dbReference type="EMBL" id="SDF93604.1"/>
    </source>
</evidence>
<sequence length="419" mass="45001">MVSAIGTFAAQRLQLQNTLDVQSRMEQAQIQLSSGKVSQSFDGVSQDARRLLDLERSQVANNAFQQNVKQADLRMEETANVVDDLEDIASRFQQQLVAANTDTNVENLSIQSTAQNFREEIEGLLNTDVAGRHLFSGTAVDQQAVSLSNASLAEVASGEHFNGNGESIETRATENLNVESNVTADPLQRTGIQELVTAATRVAQADQNNLDGAIEAALDDLNGGQAEVSTNQISLGTNVGSTTPAITNINFDITDNETNQTNTVTTTINSAQDTIQDVVQKLNNDSDFSQIATAKIEQNSGESQVVVQSNASNDISISSNGGGNEFAAQLNFAEDEQRPGAIERLAETSADIGSRRQTLTETLNRLESDNSQNEQAIGDIENVDVTEAATEMSALQNTLQASFASTARLQNLSILNFLR</sequence>
<accession>A0A1G7Q536</accession>
<dbReference type="Gene3D" id="1.20.1330.10">
    <property type="entry name" value="f41 fragment of flagellin, N-terminal domain"/>
    <property type="match status" value="1"/>
</dbReference>
<keyword evidence="4" id="KW-0175">Coiled coil</keyword>
<feature type="coiled-coil region" evidence="4">
    <location>
        <begin position="68"/>
        <end position="102"/>
    </location>
</feature>
<dbReference type="GO" id="GO:0005198">
    <property type="term" value="F:structural molecule activity"/>
    <property type="evidence" value="ECO:0007669"/>
    <property type="project" value="InterPro"/>
</dbReference>
<dbReference type="Proteomes" id="UP000199415">
    <property type="component" value="Unassembled WGS sequence"/>
</dbReference>
<evidence type="ECO:0000256" key="4">
    <source>
        <dbReference type="SAM" id="Coils"/>
    </source>
</evidence>
<name>A0A1G7Q536_9PROT</name>
<comment type="similarity">
    <text evidence="2">Belongs to the bacterial flagellin family.</text>
</comment>
<reference evidence="6 7" key="1">
    <citation type="submission" date="2016-10" db="EMBL/GenBank/DDBJ databases">
        <authorList>
            <person name="de Groot N.N."/>
        </authorList>
    </citation>
    <scope>NUCLEOTIDE SEQUENCE [LARGE SCALE GENOMIC DNA]</scope>
    <source>
        <strain evidence="6 7">DSM 25584</strain>
    </source>
</reference>
<proteinExistence type="inferred from homology"/>
<dbReference type="GO" id="GO:0009288">
    <property type="term" value="C:bacterial-type flagellum"/>
    <property type="evidence" value="ECO:0007669"/>
    <property type="project" value="UniProtKB-SubCell"/>
</dbReference>
<protein>
    <submittedName>
        <fullName evidence="6">Flagellin FlgL</fullName>
    </submittedName>
</protein>
<feature type="domain" description="Flagellin C-terminal" evidence="5">
    <location>
        <begin position="341"/>
        <end position="418"/>
    </location>
</feature>
<keyword evidence="6" id="KW-0282">Flagellum</keyword>
<keyword evidence="6" id="KW-0969">Cilium</keyword>
<evidence type="ECO:0000256" key="3">
    <source>
        <dbReference type="ARBA" id="ARBA00023143"/>
    </source>
</evidence>
<dbReference type="AlphaFoldDB" id="A0A1G7Q536"/>
<evidence type="ECO:0000259" key="5">
    <source>
        <dbReference type="Pfam" id="PF00700"/>
    </source>
</evidence>
<dbReference type="InterPro" id="IPR046358">
    <property type="entry name" value="Flagellin_C"/>
</dbReference>
<dbReference type="RefSeq" id="WP_090019348.1">
    <property type="nucleotide sequence ID" value="NZ_FNCE01000003.1"/>
</dbReference>
<evidence type="ECO:0000313" key="7">
    <source>
        <dbReference type="Proteomes" id="UP000199415"/>
    </source>
</evidence>